<protein>
    <submittedName>
        <fullName evidence="3">Uncharacterized protein</fullName>
    </submittedName>
</protein>
<name>A0A077UH04_9STAP</name>
<keyword evidence="2" id="KW-0812">Transmembrane</keyword>
<evidence type="ECO:0000313" key="3">
    <source>
        <dbReference type="EMBL" id="CDR26452.1"/>
    </source>
</evidence>
<reference evidence="3 4" key="1">
    <citation type="submission" date="2014-05" db="EMBL/GenBank/DDBJ databases">
        <authorList>
            <person name="Aslett A.Martin."/>
            <person name="De Silva Nishadi"/>
        </authorList>
    </citation>
    <scope>NUCLEOTIDE SEQUENCE [LARGE SCALE GENOMIC DNA]</scope>
</reference>
<evidence type="ECO:0000256" key="2">
    <source>
        <dbReference type="SAM" id="Phobius"/>
    </source>
</evidence>
<keyword evidence="1" id="KW-0175">Coiled coil</keyword>
<dbReference type="Proteomes" id="UP000044616">
    <property type="component" value="Unassembled WGS sequence"/>
</dbReference>
<accession>A0A077UH04</accession>
<evidence type="ECO:0000313" key="4">
    <source>
        <dbReference type="Proteomes" id="UP000044616"/>
    </source>
</evidence>
<proteinExistence type="predicted"/>
<keyword evidence="2" id="KW-0472">Membrane</keyword>
<sequence length="94" mass="11052">MKSKAKLSFVGHYNYIVLPRKLYDEVKDTDLLSMHLWSGIGLLIINEGVIRKARRKTLTMSHNVKLIESLMRSLNRENEKYREVLLNDNNNHIN</sequence>
<dbReference type="AlphaFoldDB" id="A0A077UH04"/>
<evidence type="ECO:0000256" key="1">
    <source>
        <dbReference type="SAM" id="Coils"/>
    </source>
</evidence>
<feature type="coiled-coil region" evidence="1">
    <location>
        <begin position="64"/>
        <end position="91"/>
    </location>
</feature>
<dbReference type="EMBL" id="CCEH01000001">
    <property type="protein sequence ID" value="CDR26452.1"/>
    <property type="molecule type" value="Genomic_DNA"/>
</dbReference>
<organism evidence="3 4">
    <name type="scientific">Staphylococcus schweitzeri</name>
    <dbReference type="NCBI Taxonomy" id="1654388"/>
    <lineage>
        <taxon>Bacteria</taxon>
        <taxon>Bacillati</taxon>
        <taxon>Bacillota</taxon>
        <taxon>Bacilli</taxon>
        <taxon>Bacillales</taxon>
        <taxon>Staphylococcaceae</taxon>
        <taxon>Staphylococcus</taxon>
    </lineage>
</organism>
<feature type="transmembrane region" description="Helical" evidence="2">
    <location>
        <begin position="31"/>
        <end position="50"/>
    </location>
</feature>
<keyword evidence="2" id="KW-1133">Transmembrane helix</keyword>
<gene>
    <name evidence="3" type="ORF">ERS140147_00007</name>
</gene>